<organism evidence="6 7">
    <name type="scientific">Sphingobium baderi LL03</name>
    <dbReference type="NCBI Taxonomy" id="1114964"/>
    <lineage>
        <taxon>Bacteria</taxon>
        <taxon>Pseudomonadati</taxon>
        <taxon>Pseudomonadota</taxon>
        <taxon>Alphaproteobacteria</taxon>
        <taxon>Sphingomonadales</taxon>
        <taxon>Sphingomonadaceae</taxon>
        <taxon>Sphingobium</taxon>
    </lineage>
</organism>
<dbReference type="SUPFAM" id="SSF56425">
    <property type="entry name" value="Succinate dehydrogenase/fumarate reductase flavoprotein, catalytic domain"/>
    <property type="match status" value="1"/>
</dbReference>
<dbReference type="Gene3D" id="3.50.50.60">
    <property type="entry name" value="FAD/NAD(P)-binding domain"/>
    <property type="match status" value="2"/>
</dbReference>
<dbReference type="InterPro" id="IPR050315">
    <property type="entry name" value="FAD-oxidoreductase_2"/>
</dbReference>
<dbReference type="InterPro" id="IPR003953">
    <property type="entry name" value="FAD-dep_OxRdtase_2_FAD-bd"/>
</dbReference>
<dbReference type="PANTHER" id="PTHR43400:SF10">
    <property type="entry name" value="3-OXOSTEROID 1-DEHYDROGENASE"/>
    <property type="match status" value="1"/>
</dbReference>
<dbReference type="SUPFAM" id="SSF51905">
    <property type="entry name" value="FAD/NAD(P)-binding domain"/>
    <property type="match status" value="1"/>
</dbReference>
<evidence type="ECO:0000256" key="4">
    <source>
        <dbReference type="ARBA" id="ARBA00023002"/>
    </source>
</evidence>
<comment type="cofactor">
    <cofactor evidence="1">
        <name>FAD</name>
        <dbReference type="ChEBI" id="CHEBI:57692"/>
    </cofactor>
</comment>
<evidence type="ECO:0000259" key="5">
    <source>
        <dbReference type="Pfam" id="PF00890"/>
    </source>
</evidence>
<dbReference type="PATRIC" id="fig|1114964.3.peg.226"/>
<comment type="caution">
    <text evidence="6">The sequence shown here is derived from an EMBL/GenBank/DDBJ whole genome shotgun (WGS) entry which is preliminary data.</text>
</comment>
<keyword evidence="2" id="KW-0285">Flavoprotein</keyword>
<dbReference type="RefSeq" id="WP_021243275.1">
    <property type="nucleotide sequence ID" value="NZ_ATIB01000017.1"/>
</dbReference>
<evidence type="ECO:0000313" key="6">
    <source>
        <dbReference type="EMBL" id="EQB06280.1"/>
    </source>
</evidence>
<dbReference type="InterPro" id="IPR036188">
    <property type="entry name" value="FAD/NAD-bd_sf"/>
</dbReference>
<feature type="domain" description="FAD-dependent oxidoreductase 2 FAD-binding" evidence="5">
    <location>
        <begin position="24"/>
        <end position="547"/>
    </location>
</feature>
<keyword evidence="4" id="KW-0560">Oxidoreductase</keyword>
<dbReference type="GO" id="GO:0016491">
    <property type="term" value="F:oxidoreductase activity"/>
    <property type="evidence" value="ECO:0007669"/>
    <property type="project" value="UniProtKB-KW"/>
</dbReference>
<reference evidence="6 7" key="1">
    <citation type="journal article" date="2013" name="Genome Announc.">
        <title>Draft Genome Sequence of a Hexachlorocyclohexane-Degrading Bacterium, Sphingobium baderi Strain LL03T.</title>
        <authorList>
            <person name="Kaur J."/>
            <person name="Verma H."/>
            <person name="Tripathi C."/>
            <person name="Khurana J.P."/>
            <person name="Lal R."/>
        </authorList>
    </citation>
    <scope>NUCLEOTIDE SEQUENCE [LARGE SCALE GENOMIC DNA]</scope>
    <source>
        <strain evidence="6 7">LL03</strain>
    </source>
</reference>
<evidence type="ECO:0000256" key="1">
    <source>
        <dbReference type="ARBA" id="ARBA00001974"/>
    </source>
</evidence>
<evidence type="ECO:0000256" key="2">
    <source>
        <dbReference type="ARBA" id="ARBA00022630"/>
    </source>
</evidence>
<keyword evidence="7" id="KW-1185">Reference proteome</keyword>
<dbReference type="GO" id="GO:0008202">
    <property type="term" value="P:steroid metabolic process"/>
    <property type="evidence" value="ECO:0007669"/>
    <property type="project" value="UniProtKB-ARBA"/>
</dbReference>
<evidence type="ECO:0000256" key="3">
    <source>
        <dbReference type="ARBA" id="ARBA00022827"/>
    </source>
</evidence>
<dbReference type="eggNOG" id="COG1053">
    <property type="taxonomic scope" value="Bacteria"/>
</dbReference>
<sequence length="566" mass="61155">MKLSNRAESVRIQENDVAGDEDFDFIIIGSGAASITAALVAKEAGARPLILEKTDKVGGSTAMSGGVAWMPANPLQQAAGIADSYEKARAYLDACAGDVGPASSPERRHAFLVEAPRVVQFLQDRGMQFVHAEGYSDYHEGQKPGGVARSRSLVGQIYDARRLGAWRDRLRRNAGTPPILMHEAGALGHNGRTWKSRRTFVKVGLRLLRNKLGADLVGNGMAIQGRLLEIALNAGIPIWLNAAVRGFLIEDRRVVGVEALVDGAPRRLRAEKGVLINAGGFSHNLEMRNAYQQHPIGTDWTNANPGDTGEVQQAAIDLGADVALMEQSWWVSVSIAPDGSKLIHPFDMSKPYSMLVDTGGERYVNESTSYMEVGIQMYARDKVVPAVPSWLISDSRHRNRYMWAGRPAGEPPREWIDSGYMVRADTIEELASKCGIPADRLRQTVDRFNGFAASGVDEDFHRGESAYDRFAGDPTVKPNPNLGPIEKPPFYAVRLYPGDVGTCGGLMTDEFARVLRPDGSVIEGLYATGNSTASVMGRSYPGAGASIGASMTFGFIAARHATGANV</sequence>
<dbReference type="PANTHER" id="PTHR43400">
    <property type="entry name" value="FUMARATE REDUCTASE"/>
    <property type="match status" value="1"/>
</dbReference>
<evidence type="ECO:0000313" key="7">
    <source>
        <dbReference type="Proteomes" id="UP000015524"/>
    </source>
</evidence>
<dbReference type="InterPro" id="IPR027477">
    <property type="entry name" value="Succ_DH/fumarate_Rdtase_cat_sf"/>
</dbReference>
<dbReference type="Gene3D" id="3.90.700.10">
    <property type="entry name" value="Succinate dehydrogenase/fumarate reductase flavoprotein, catalytic domain"/>
    <property type="match status" value="1"/>
</dbReference>
<name>T0I3S6_9SPHN</name>
<dbReference type="EMBL" id="ATIB01000017">
    <property type="protein sequence ID" value="EQB06280.1"/>
    <property type="molecule type" value="Genomic_DNA"/>
</dbReference>
<dbReference type="Proteomes" id="UP000015524">
    <property type="component" value="Unassembled WGS sequence"/>
</dbReference>
<keyword evidence="3" id="KW-0274">FAD</keyword>
<dbReference type="AlphaFoldDB" id="T0I3S6"/>
<protein>
    <recommendedName>
        <fullName evidence="5">FAD-dependent oxidoreductase 2 FAD-binding domain-containing protein</fullName>
    </recommendedName>
</protein>
<dbReference type="Pfam" id="PF00890">
    <property type="entry name" value="FAD_binding_2"/>
    <property type="match status" value="1"/>
</dbReference>
<gene>
    <name evidence="6" type="ORF">L485_01265</name>
</gene>
<proteinExistence type="predicted"/>
<accession>T0I3S6</accession>